<dbReference type="InterPro" id="IPR000589">
    <property type="entry name" value="Ribosomal_uS15"/>
</dbReference>
<comment type="function">
    <text evidence="3">Forms an intersubunit bridge (bridge B4) with the 23S rRNA of the 50S subunit in the ribosome.</text>
</comment>
<reference evidence="6" key="1">
    <citation type="submission" date="2023-09" db="EMBL/GenBank/DDBJ databases">
        <title>Genomes of two closely related lineages of the louse Polyplax serrata with different host specificities.</title>
        <authorList>
            <person name="Martinu J."/>
            <person name="Tarabai H."/>
            <person name="Stefka J."/>
            <person name="Hypsa V."/>
        </authorList>
    </citation>
    <scope>NUCLEOTIDE SEQUENCE [LARGE SCALE GENOMIC DNA]</scope>
    <source>
        <strain evidence="6">98ZLc_SE</strain>
    </source>
</reference>
<comment type="function">
    <text evidence="3 5">One of the primary rRNA binding proteins, it binds directly to 16S rRNA where it helps nucleate assembly of the platform of the 30S subunit by binding and bridging several RNA helices of the 16S rRNA.</text>
</comment>
<keyword evidence="3 5" id="KW-0694">RNA-binding</keyword>
<evidence type="ECO:0000313" key="6">
    <source>
        <dbReference type="EMBL" id="WWR11786.1"/>
    </source>
</evidence>
<keyword evidence="2 3" id="KW-0687">Ribonucleoprotein</keyword>
<dbReference type="NCBIfam" id="TIGR00952">
    <property type="entry name" value="S15_bact"/>
    <property type="match status" value="1"/>
</dbReference>
<comment type="similarity">
    <text evidence="3 4">Belongs to the universal ribosomal protein uS15 family.</text>
</comment>
<dbReference type="SUPFAM" id="SSF47060">
    <property type="entry name" value="S15/NS1 RNA-binding domain"/>
    <property type="match status" value="1"/>
</dbReference>
<comment type="subunit">
    <text evidence="3">Part of the 30S ribosomal subunit. Forms a bridge to the 50S subunit in the 70S ribosome, contacting the 23S rRNA.</text>
</comment>
<dbReference type="RefSeq" id="WP_338516287.1">
    <property type="nucleotide sequence ID" value="NZ_CP135137.1"/>
</dbReference>
<keyword evidence="3 5" id="KW-0699">rRNA-binding</keyword>
<dbReference type="PROSITE" id="PS00362">
    <property type="entry name" value="RIBOSOMAL_S15"/>
    <property type="match status" value="1"/>
</dbReference>
<dbReference type="Gene3D" id="1.10.287.10">
    <property type="entry name" value="S15/NS1, RNA-binding"/>
    <property type="match status" value="1"/>
</dbReference>
<sequence length="85" mass="10138">MCSNSSILKKEVNYNTGSVDIQISLMTNRIKYLTDHFKSNKNDFHSKLGLKKLVNKRRKLLKYLKRTNINKYKEIIEKLNLRDSY</sequence>
<dbReference type="Gene3D" id="6.10.250.3130">
    <property type="match status" value="1"/>
</dbReference>
<evidence type="ECO:0000256" key="1">
    <source>
        <dbReference type="ARBA" id="ARBA00022980"/>
    </source>
</evidence>
<dbReference type="Pfam" id="PF00312">
    <property type="entry name" value="Ribosomal_S15"/>
    <property type="match status" value="1"/>
</dbReference>
<name>A0ABZ2GZJ7_9GAMM</name>
<keyword evidence="7" id="KW-1185">Reference proteome</keyword>
<dbReference type="EMBL" id="CP135137">
    <property type="protein sequence ID" value="WWR11786.1"/>
    <property type="molecule type" value="Genomic_DNA"/>
</dbReference>
<evidence type="ECO:0000256" key="5">
    <source>
        <dbReference type="RuleBase" id="RU004524"/>
    </source>
</evidence>
<protein>
    <recommendedName>
        <fullName evidence="3">Small ribosomal subunit protein uS15</fullName>
    </recommendedName>
</protein>
<evidence type="ECO:0000256" key="4">
    <source>
        <dbReference type="RuleBase" id="RU003919"/>
    </source>
</evidence>
<dbReference type="PANTHER" id="PTHR23321:SF26">
    <property type="entry name" value="SMALL RIBOSOMAL SUBUNIT PROTEIN US15M"/>
    <property type="match status" value="1"/>
</dbReference>
<dbReference type="Proteomes" id="UP001368618">
    <property type="component" value="Chromosome"/>
</dbReference>
<evidence type="ECO:0000313" key="7">
    <source>
        <dbReference type="Proteomes" id="UP001368618"/>
    </source>
</evidence>
<dbReference type="InterPro" id="IPR005290">
    <property type="entry name" value="Ribosomal_uS15_bac-type"/>
</dbReference>
<proteinExistence type="inferred from homology"/>
<dbReference type="CDD" id="cd00353">
    <property type="entry name" value="Ribosomal_S15p_S13e"/>
    <property type="match status" value="1"/>
</dbReference>
<gene>
    <name evidence="3 6" type="primary">rpsO</name>
    <name evidence="6" type="ORF">RQL39_00985</name>
</gene>
<keyword evidence="1 3" id="KW-0689">Ribosomal protein</keyword>
<dbReference type="SMART" id="SM01387">
    <property type="entry name" value="Ribosomal_S15"/>
    <property type="match status" value="1"/>
</dbReference>
<evidence type="ECO:0000256" key="3">
    <source>
        <dbReference type="HAMAP-Rule" id="MF_01343"/>
    </source>
</evidence>
<accession>A0ABZ2GZJ7</accession>
<dbReference type="PANTHER" id="PTHR23321">
    <property type="entry name" value="RIBOSOMAL PROTEIN S15, BACTERIAL AND ORGANELLAR"/>
    <property type="match status" value="1"/>
</dbReference>
<dbReference type="HAMAP" id="MF_01343_B">
    <property type="entry name" value="Ribosomal_uS15_B"/>
    <property type="match status" value="1"/>
</dbReference>
<dbReference type="InterPro" id="IPR009068">
    <property type="entry name" value="uS15_NS1_RNA-bd_sf"/>
</dbReference>
<dbReference type="GO" id="GO:0005840">
    <property type="term" value="C:ribosome"/>
    <property type="evidence" value="ECO:0007669"/>
    <property type="project" value="UniProtKB-KW"/>
</dbReference>
<evidence type="ECO:0000256" key="2">
    <source>
        <dbReference type="ARBA" id="ARBA00023274"/>
    </source>
</evidence>
<organism evidence="6 7">
    <name type="scientific">Candidatus Legionella polyplacis</name>
    <dbReference type="NCBI Taxonomy" id="2005262"/>
    <lineage>
        <taxon>Bacteria</taxon>
        <taxon>Pseudomonadati</taxon>
        <taxon>Pseudomonadota</taxon>
        <taxon>Gammaproteobacteria</taxon>
        <taxon>Legionellales</taxon>
        <taxon>Legionellaceae</taxon>
        <taxon>Legionella</taxon>
    </lineage>
</organism>